<comment type="caution">
    <text evidence="2">The sequence shown here is derived from an EMBL/GenBank/DDBJ whole genome shotgun (WGS) entry which is preliminary data.</text>
</comment>
<sequence length="120" mass="13878">MLEQEIIYVSWEDFKYGINSMFGPNQYEDLFRELIKLRQRGSIVDYESKLEKLLAKTESLAPKRKVSCFVMGLKDSIHINVQANRPTILTMAIGLVKLFEAWDLSQQRPISQPSQFANPP</sequence>
<reference evidence="2" key="2">
    <citation type="submission" date="2023-02" db="EMBL/GenBank/DDBJ databases">
        <authorList>
            <person name="Swenson N.G."/>
            <person name="Wegrzyn J.L."/>
            <person name="Mcevoy S.L."/>
        </authorList>
    </citation>
    <scope>NUCLEOTIDE SEQUENCE</scope>
    <source>
        <strain evidence="2">91603</strain>
        <tissue evidence="2">Leaf</tissue>
    </source>
</reference>
<proteinExistence type="predicted"/>
<reference evidence="2" key="1">
    <citation type="journal article" date="2022" name="Plant J.">
        <title>Strategies of tolerance reflected in two North American maple genomes.</title>
        <authorList>
            <person name="McEvoy S.L."/>
            <person name="Sezen U.U."/>
            <person name="Trouern-Trend A."/>
            <person name="McMahon S.M."/>
            <person name="Schaberg P.G."/>
            <person name="Yang J."/>
            <person name="Wegrzyn J.L."/>
            <person name="Swenson N.G."/>
        </authorList>
    </citation>
    <scope>NUCLEOTIDE SEQUENCE</scope>
    <source>
        <strain evidence="2">91603</strain>
    </source>
</reference>
<feature type="domain" description="Retrotransposon gag" evidence="1">
    <location>
        <begin position="2"/>
        <end position="75"/>
    </location>
</feature>
<dbReference type="Pfam" id="PF03732">
    <property type="entry name" value="Retrotrans_gag"/>
    <property type="match status" value="1"/>
</dbReference>
<evidence type="ECO:0000313" key="2">
    <source>
        <dbReference type="EMBL" id="KAI9162016.1"/>
    </source>
</evidence>
<gene>
    <name evidence="2" type="ORF">LWI28_022966</name>
</gene>
<accession>A0AAD5IGY9</accession>
<protein>
    <recommendedName>
        <fullName evidence="1">Retrotransposon gag domain-containing protein</fullName>
    </recommendedName>
</protein>
<organism evidence="2 3">
    <name type="scientific">Acer negundo</name>
    <name type="common">Box elder</name>
    <dbReference type="NCBI Taxonomy" id="4023"/>
    <lineage>
        <taxon>Eukaryota</taxon>
        <taxon>Viridiplantae</taxon>
        <taxon>Streptophyta</taxon>
        <taxon>Embryophyta</taxon>
        <taxon>Tracheophyta</taxon>
        <taxon>Spermatophyta</taxon>
        <taxon>Magnoliopsida</taxon>
        <taxon>eudicotyledons</taxon>
        <taxon>Gunneridae</taxon>
        <taxon>Pentapetalae</taxon>
        <taxon>rosids</taxon>
        <taxon>malvids</taxon>
        <taxon>Sapindales</taxon>
        <taxon>Sapindaceae</taxon>
        <taxon>Hippocastanoideae</taxon>
        <taxon>Acereae</taxon>
        <taxon>Acer</taxon>
    </lineage>
</organism>
<dbReference type="Proteomes" id="UP001064489">
    <property type="component" value="Chromosome 2"/>
</dbReference>
<keyword evidence="3" id="KW-1185">Reference proteome</keyword>
<evidence type="ECO:0000259" key="1">
    <source>
        <dbReference type="Pfam" id="PF03732"/>
    </source>
</evidence>
<evidence type="ECO:0000313" key="3">
    <source>
        <dbReference type="Proteomes" id="UP001064489"/>
    </source>
</evidence>
<dbReference type="EMBL" id="JAJSOW010000106">
    <property type="protein sequence ID" value="KAI9162016.1"/>
    <property type="molecule type" value="Genomic_DNA"/>
</dbReference>
<dbReference type="AlphaFoldDB" id="A0AAD5IGY9"/>
<dbReference type="InterPro" id="IPR005162">
    <property type="entry name" value="Retrotrans_gag_dom"/>
</dbReference>
<name>A0AAD5IGY9_ACENE</name>